<dbReference type="InterPro" id="IPR018490">
    <property type="entry name" value="cNMP-bd_dom_sf"/>
</dbReference>
<dbReference type="EMBL" id="FNNO01000004">
    <property type="protein sequence ID" value="SDW63441.1"/>
    <property type="molecule type" value="Genomic_DNA"/>
</dbReference>
<evidence type="ECO:0000256" key="3">
    <source>
        <dbReference type="ARBA" id="ARBA00023163"/>
    </source>
</evidence>
<sequence length="216" mass="24771">MLCKHCLSDWLPAVDKNRKSFHLKKGELLFREDEEVTGMYFIHTGLVKVHKKWGLEKELILRIAGNGAIVGHRGLGSDTVYPVSATALQPTDVCFIDLDFFRSTLKVNHDFLYHLMMFFAAELKESEKRMRNLAHMTVKGRIANALLTFKEKFGMNSEGCIDLYLSKQDLASYTGTTYETLFRIMNEMTEEAAISVDGKKITIQNLDLLHRFIKDE</sequence>
<feature type="domain" description="Cyclic nucleotide-binding" evidence="4">
    <location>
        <begin position="19"/>
        <end position="105"/>
    </location>
</feature>
<organism evidence="6 7">
    <name type="scientific">Hydrobacter penzbergensis</name>
    <dbReference type="NCBI Taxonomy" id="1235997"/>
    <lineage>
        <taxon>Bacteria</taxon>
        <taxon>Pseudomonadati</taxon>
        <taxon>Bacteroidota</taxon>
        <taxon>Chitinophagia</taxon>
        <taxon>Chitinophagales</taxon>
        <taxon>Chitinophagaceae</taxon>
        <taxon>Hydrobacter</taxon>
    </lineage>
</organism>
<dbReference type="SUPFAM" id="SSF51206">
    <property type="entry name" value="cAMP-binding domain-like"/>
    <property type="match status" value="1"/>
</dbReference>
<dbReference type="CDD" id="cd00038">
    <property type="entry name" value="CAP_ED"/>
    <property type="match status" value="1"/>
</dbReference>
<dbReference type="InterPro" id="IPR036388">
    <property type="entry name" value="WH-like_DNA-bd_sf"/>
</dbReference>
<dbReference type="PROSITE" id="PS51063">
    <property type="entry name" value="HTH_CRP_2"/>
    <property type="match status" value="1"/>
</dbReference>
<dbReference type="SUPFAM" id="SSF46785">
    <property type="entry name" value="Winged helix' DNA-binding domain"/>
    <property type="match status" value="1"/>
</dbReference>
<keyword evidence="1" id="KW-0805">Transcription regulation</keyword>
<reference evidence="6 7" key="1">
    <citation type="submission" date="2016-10" db="EMBL/GenBank/DDBJ databases">
        <authorList>
            <person name="Varghese N."/>
            <person name="Submissions S."/>
        </authorList>
    </citation>
    <scope>NUCLEOTIDE SEQUENCE [LARGE SCALE GENOMIC DNA]</scope>
    <source>
        <strain evidence="6 7">DSM 25353</strain>
    </source>
</reference>
<dbReference type="GO" id="GO:0003677">
    <property type="term" value="F:DNA binding"/>
    <property type="evidence" value="ECO:0007669"/>
    <property type="project" value="UniProtKB-KW"/>
</dbReference>
<dbReference type="PROSITE" id="PS50042">
    <property type="entry name" value="CNMP_BINDING_3"/>
    <property type="match status" value="1"/>
</dbReference>
<dbReference type="SMART" id="SM00100">
    <property type="entry name" value="cNMP"/>
    <property type="match status" value="1"/>
</dbReference>
<dbReference type="Pfam" id="PF00027">
    <property type="entry name" value="cNMP_binding"/>
    <property type="match status" value="1"/>
</dbReference>
<gene>
    <name evidence="6" type="ORF">SAMN05444410_104167</name>
</gene>
<keyword evidence="3" id="KW-0804">Transcription</keyword>
<evidence type="ECO:0000256" key="2">
    <source>
        <dbReference type="ARBA" id="ARBA00023125"/>
    </source>
</evidence>
<evidence type="ECO:0000313" key="7">
    <source>
        <dbReference type="Proteomes" id="UP000198711"/>
    </source>
</evidence>
<feature type="domain" description="HTH crp-type" evidence="5">
    <location>
        <begin position="136"/>
        <end position="207"/>
    </location>
</feature>
<dbReference type="GO" id="GO:0005829">
    <property type="term" value="C:cytosol"/>
    <property type="evidence" value="ECO:0007669"/>
    <property type="project" value="TreeGrafter"/>
</dbReference>
<dbReference type="InterPro" id="IPR014710">
    <property type="entry name" value="RmlC-like_jellyroll"/>
</dbReference>
<dbReference type="AlphaFoldDB" id="A0A8X8IDX0"/>
<dbReference type="GO" id="GO:0003700">
    <property type="term" value="F:DNA-binding transcription factor activity"/>
    <property type="evidence" value="ECO:0007669"/>
    <property type="project" value="TreeGrafter"/>
</dbReference>
<comment type="caution">
    <text evidence="6">The sequence shown here is derived from an EMBL/GenBank/DDBJ whole genome shotgun (WGS) entry which is preliminary data.</text>
</comment>
<keyword evidence="7" id="KW-1185">Reference proteome</keyword>
<evidence type="ECO:0000313" key="6">
    <source>
        <dbReference type="EMBL" id="SDW63441.1"/>
    </source>
</evidence>
<name>A0A8X8IDX0_9BACT</name>
<dbReference type="InterPro" id="IPR012318">
    <property type="entry name" value="HTH_CRP"/>
</dbReference>
<dbReference type="Pfam" id="PF13545">
    <property type="entry name" value="HTH_Crp_2"/>
    <property type="match status" value="1"/>
</dbReference>
<dbReference type="InterPro" id="IPR036390">
    <property type="entry name" value="WH_DNA-bd_sf"/>
</dbReference>
<dbReference type="Gene3D" id="2.60.120.10">
    <property type="entry name" value="Jelly Rolls"/>
    <property type="match status" value="1"/>
</dbReference>
<dbReference type="Gene3D" id="1.10.10.10">
    <property type="entry name" value="Winged helix-like DNA-binding domain superfamily/Winged helix DNA-binding domain"/>
    <property type="match status" value="1"/>
</dbReference>
<dbReference type="SMART" id="SM00419">
    <property type="entry name" value="HTH_CRP"/>
    <property type="match status" value="1"/>
</dbReference>
<evidence type="ECO:0000256" key="1">
    <source>
        <dbReference type="ARBA" id="ARBA00023015"/>
    </source>
</evidence>
<dbReference type="PANTHER" id="PTHR24567:SF26">
    <property type="entry name" value="REGULATORY PROTEIN YEIL"/>
    <property type="match status" value="1"/>
</dbReference>
<dbReference type="Proteomes" id="UP000198711">
    <property type="component" value="Unassembled WGS sequence"/>
</dbReference>
<evidence type="ECO:0000259" key="5">
    <source>
        <dbReference type="PROSITE" id="PS51063"/>
    </source>
</evidence>
<keyword evidence="2" id="KW-0238">DNA-binding</keyword>
<evidence type="ECO:0000259" key="4">
    <source>
        <dbReference type="PROSITE" id="PS50042"/>
    </source>
</evidence>
<dbReference type="InterPro" id="IPR050397">
    <property type="entry name" value="Env_Response_Regulators"/>
</dbReference>
<dbReference type="InterPro" id="IPR000595">
    <property type="entry name" value="cNMP-bd_dom"/>
</dbReference>
<dbReference type="PANTHER" id="PTHR24567">
    <property type="entry name" value="CRP FAMILY TRANSCRIPTIONAL REGULATORY PROTEIN"/>
    <property type="match status" value="1"/>
</dbReference>
<proteinExistence type="predicted"/>
<accession>A0A8X8IDX0</accession>
<protein>
    <submittedName>
        <fullName evidence="6">cAMP-binding domain of CRP or a regulatory subunit of cAMP-dependent protein kinases</fullName>
    </submittedName>
</protein>